<evidence type="ECO:0000256" key="4">
    <source>
        <dbReference type="ARBA" id="ARBA00022741"/>
    </source>
</evidence>
<dbReference type="PROSITE" id="PS00178">
    <property type="entry name" value="AA_TRNA_LIGASE_I"/>
    <property type="match status" value="1"/>
</dbReference>
<evidence type="ECO:0000256" key="1">
    <source>
        <dbReference type="ARBA" id="ARBA00005594"/>
    </source>
</evidence>
<keyword evidence="7 9" id="KW-0030">Aminoacyl-tRNA synthetase</keyword>
<name>A0A4S9D815_AURPU</name>
<feature type="domain" description="Aminoacyl-tRNA synthetase class Ia" evidence="10">
    <location>
        <begin position="48"/>
        <end position="215"/>
    </location>
</feature>
<dbReference type="Pfam" id="PF08264">
    <property type="entry name" value="Anticodon_1"/>
    <property type="match status" value="1"/>
</dbReference>
<dbReference type="AlphaFoldDB" id="A0A4S9D815"/>
<keyword evidence="5 9" id="KW-0067">ATP-binding</keyword>
<comment type="similarity">
    <text evidence="1 9">Belongs to the class-I aminoacyl-tRNA synthetase family.</text>
</comment>
<gene>
    <name evidence="12" type="ORF">D6D13_01999</name>
</gene>
<evidence type="ECO:0000259" key="11">
    <source>
        <dbReference type="Pfam" id="PF08264"/>
    </source>
</evidence>
<dbReference type="InterPro" id="IPR009008">
    <property type="entry name" value="Val/Leu/Ile-tRNA-synth_edit"/>
</dbReference>
<dbReference type="InterPro" id="IPR014729">
    <property type="entry name" value="Rossmann-like_a/b/a_fold"/>
</dbReference>
<dbReference type="InterPro" id="IPR033708">
    <property type="entry name" value="Anticodon_Ile_BEm"/>
</dbReference>
<dbReference type="EC" id="6.1.1.5" evidence="2"/>
<evidence type="ECO:0000256" key="3">
    <source>
        <dbReference type="ARBA" id="ARBA00022598"/>
    </source>
</evidence>
<dbReference type="Gene3D" id="3.40.50.620">
    <property type="entry name" value="HUPs"/>
    <property type="match status" value="2"/>
</dbReference>
<feature type="domain" description="Methionyl/Valyl/Leucyl/Isoleucyl-tRNA synthetase anticodon-binding" evidence="11">
    <location>
        <begin position="799"/>
        <end position="935"/>
    </location>
</feature>
<dbReference type="SUPFAM" id="SSF50677">
    <property type="entry name" value="ValRS/IleRS/LeuRS editing domain"/>
    <property type="match status" value="1"/>
</dbReference>
<dbReference type="CDD" id="cd07960">
    <property type="entry name" value="Anticodon_Ia_Ile_BEm"/>
    <property type="match status" value="1"/>
</dbReference>
<evidence type="ECO:0000259" key="10">
    <source>
        <dbReference type="Pfam" id="PF00133"/>
    </source>
</evidence>
<dbReference type="PANTHER" id="PTHR42765:SF1">
    <property type="entry name" value="ISOLEUCINE--TRNA LIGASE, MITOCHONDRIAL"/>
    <property type="match status" value="1"/>
</dbReference>
<accession>A0A4S9D815</accession>
<dbReference type="Gene3D" id="1.10.730.20">
    <property type="match status" value="1"/>
</dbReference>
<dbReference type="GO" id="GO:0006428">
    <property type="term" value="P:isoleucyl-tRNA aminoacylation"/>
    <property type="evidence" value="ECO:0007669"/>
    <property type="project" value="InterPro"/>
</dbReference>
<dbReference type="Gene3D" id="1.10.10.830">
    <property type="entry name" value="Ile-tRNA synthetase CP2 domain-like"/>
    <property type="match status" value="1"/>
</dbReference>
<evidence type="ECO:0000256" key="8">
    <source>
        <dbReference type="ARBA" id="ARBA00032665"/>
    </source>
</evidence>
<feature type="domain" description="Aminoacyl-tRNA synthetase class Ia" evidence="10">
    <location>
        <begin position="231"/>
        <end position="752"/>
    </location>
</feature>
<sequence>MFRSTRGLRAAAGSWSQTLHLPKSTFPARPSTEELLRYRKRCADDFYAWQKENRPTENEDGERNTFVLHDGPPYANGPVHVGHALNKINKDIILRSYAKRGVRVEYRPGWDCHGLPIELKALQAHQQSSLEKESKSMVDEPTKEASVAHGAGLSPLAIREAAKKLATKTISEQMHAFRSWGVMGEWDKPYKTMDAEFEIKQLQVFRDMVAKGEVRPSVPWPTSQGSMLTVFPPGLIYRQNKPVHWSPSSGTALAEAELEYDEDHRVVAAFVKFPLVNLPPVLADNAAVQADSVSALIWTTTPWTLPANKAIAVRSDMYYVLVEVTGKDLPNDLQGQMIVAKERVESLQAHLPEGASINVLVENISGALLENTEYINVISAEYNKIVHADFVTATSGTGLVHIAPGHGMDDYNVCMKLGIGPAFAPVDDHGKYTNKAFPSDPSYLQGLPVEKDGAKAVVALLRNPQSKLSVPSLKPESSLIFKTHNFRHKNPIDWRTKQPVITRATDQWFANVGSVQESALKAIEDIIFIPETGKTRLESFLKGRSQWCISRQRAWGVPIPALFHKQTGEAVLTVESIEHIIKVIQHRGTDAWWADASDDPAWIAPGLDRESYVRGKDTMDVWFDSGTSWAQLEKREDGAVADMIFEGSDQHRGWFQSLLLTYLSGQTGTADPPVGSIITHGFTLDHTGRKMSKSLGNVISPEEIISGTIIPPAKTKKGTKAAPRPYQAKKDAMGPDALRLWVASSDYTKDVVIGQPVLQAVHSSLHKYRTTFKWLLGVMHDYPAPIPIEELLQDLYFADQIALHQLSKTSAQVWDSFASYEFHKGVQAINKFINADLSGFYFEVIKDRLYADDEDVRRHTQTVLFIIMEELCHMLGPVTPHLVEEVWQHIPEAWHEYDPQPLSRRTWEFPFTAEFDAFKAEGAMEKVIKIFTTVSTAVKSAQESARRAGRLGSGLACRVELQLPRETGNVPLALLHDLRNTGELSELFVVSEADMVPLDPDFRRQIAEQEPDEELRAILLEPDEPAWKFECEFECGDPNNPATGKAVVMPPRGEKCIRCWQFTSDEPETLCGRCVDVVGDQVGVNDEMIEAEGDEYDELAKYR</sequence>
<dbReference type="EMBL" id="QZAS01000005">
    <property type="protein sequence ID" value="THX15610.1"/>
    <property type="molecule type" value="Genomic_DNA"/>
</dbReference>
<dbReference type="InterPro" id="IPR013155">
    <property type="entry name" value="M/V/L/I-tRNA-synth_anticd-bd"/>
</dbReference>
<evidence type="ECO:0000313" key="12">
    <source>
        <dbReference type="EMBL" id="THX15610.1"/>
    </source>
</evidence>
<evidence type="ECO:0000256" key="2">
    <source>
        <dbReference type="ARBA" id="ARBA00013165"/>
    </source>
</evidence>
<organism evidence="12">
    <name type="scientific">Aureobasidium pullulans</name>
    <name type="common">Black yeast</name>
    <name type="synonym">Pullularia pullulans</name>
    <dbReference type="NCBI Taxonomy" id="5580"/>
    <lineage>
        <taxon>Eukaryota</taxon>
        <taxon>Fungi</taxon>
        <taxon>Dikarya</taxon>
        <taxon>Ascomycota</taxon>
        <taxon>Pezizomycotina</taxon>
        <taxon>Dothideomycetes</taxon>
        <taxon>Dothideomycetidae</taxon>
        <taxon>Dothideales</taxon>
        <taxon>Saccotheciaceae</taxon>
        <taxon>Aureobasidium</taxon>
    </lineage>
</organism>
<protein>
    <recommendedName>
        <fullName evidence="2">isoleucine--tRNA ligase</fullName>
        <ecNumber evidence="2">6.1.1.5</ecNumber>
    </recommendedName>
    <alternativeName>
        <fullName evidence="8">Isoleucyl-tRNA synthetase</fullName>
    </alternativeName>
</protein>
<evidence type="ECO:0000256" key="7">
    <source>
        <dbReference type="ARBA" id="ARBA00023146"/>
    </source>
</evidence>
<dbReference type="SUPFAM" id="SSF52374">
    <property type="entry name" value="Nucleotidylyl transferase"/>
    <property type="match status" value="1"/>
</dbReference>
<dbReference type="InterPro" id="IPR002300">
    <property type="entry name" value="aa-tRNA-synth_Ia"/>
</dbReference>
<proteinExistence type="inferred from homology"/>
<keyword evidence="4 9" id="KW-0547">Nucleotide-binding</keyword>
<dbReference type="Gene3D" id="3.90.740.10">
    <property type="entry name" value="Valyl/Leucyl/Isoleucyl-tRNA synthetase, editing domain"/>
    <property type="match status" value="1"/>
</dbReference>
<keyword evidence="3 9" id="KW-0436">Ligase</keyword>
<dbReference type="GO" id="GO:0004822">
    <property type="term" value="F:isoleucine-tRNA ligase activity"/>
    <property type="evidence" value="ECO:0007669"/>
    <property type="project" value="UniProtKB-EC"/>
</dbReference>
<evidence type="ECO:0000256" key="9">
    <source>
        <dbReference type="RuleBase" id="RU363035"/>
    </source>
</evidence>
<dbReference type="GO" id="GO:0002161">
    <property type="term" value="F:aminoacyl-tRNA deacylase activity"/>
    <property type="evidence" value="ECO:0007669"/>
    <property type="project" value="InterPro"/>
</dbReference>
<dbReference type="SUPFAM" id="SSF47323">
    <property type="entry name" value="Anticodon-binding domain of a subclass of class I aminoacyl-tRNA synthetases"/>
    <property type="match status" value="1"/>
</dbReference>
<dbReference type="PRINTS" id="PR00984">
    <property type="entry name" value="TRNASYNTHILE"/>
</dbReference>
<dbReference type="GO" id="GO:0005739">
    <property type="term" value="C:mitochondrion"/>
    <property type="evidence" value="ECO:0007669"/>
    <property type="project" value="TreeGrafter"/>
</dbReference>
<evidence type="ECO:0000256" key="6">
    <source>
        <dbReference type="ARBA" id="ARBA00022917"/>
    </source>
</evidence>
<dbReference type="GO" id="GO:0005524">
    <property type="term" value="F:ATP binding"/>
    <property type="evidence" value="ECO:0007669"/>
    <property type="project" value="UniProtKB-KW"/>
</dbReference>
<dbReference type="InterPro" id="IPR050081">
    <property type="entry name" value="Ile-tRNA_ligase"/>
</dbReference>
<dbReference type="GO" id="GO:0032543">
    <property type="term" value="P:mitochondrial translation"/>
    <property type="evidence" value="ECO:0007669"/>
    <property type="project" value="TreeGrafter"/>
</dbReference>
<dbReference type="InterPro" id="IPR009080">
    <property type="entry name" value="tRNAsynth_Ia_anticodon-bd"/>
</dbReference>
<dbReference type="Pfam" id="PF00133">
    <property type="entry name" value="tRNA-synt_1"/>
    <property type="match status" value="2"/>
</dbReference>
<dbReference type="InterPro" id="IPR001412">
    <property type="entry name" value="aa-tRNA-synth_I_CS"/>
</dbReference>
<keyword evidence="6 9" id="KW-0648">Protein biosynthesis</keyword>
<reference evidence="12" key="1">
    <citation type="submission" date="2018-10" db="EMBL/GenBank/DDBJ databases">
        <title>Fifty Aureobasidium pullulans genomes reveal a recombining polyextremotolerant generalist.</title>
        <authorList>
            <person name="Gostincar C."/>
            <person name="Turk M."/>
            <person name="Zajc J."/>
            <person name="Gunde-Cimerman N."/>
        </authorList>
    </citation>
    <scope>NUCLEOTIDE SEQUENCE [LARGE SCALE GENOMIC DNA]</scope>
    <source>
        <strain evidence="12">EXF-10085</strain>
    </source>
</reference>
<dbReference type="InterPro" id="IPR002301">
    <property type="entry name" value="Ile-tRNA-ligase"/>
</dbReference>
<dbReference type="GO" id="GO:0000049">
    <property type="term" value="F:tRNA binding"/>
    <property type="evidence" value="ECO:0007669"/>
    <property type="project" value="InterPro"/>
</dbReference>
<evidence type="ECO:0000256" key="5">
    <source>
        <dbReference type="ARBA" id="ARBA00022840"/>
    </source>
</evidence>
<dbReference type="PANTHER" id="PTHR42765">
    <property type="entry name" value="SOLEUCYL-TRNA SYNTHETASE"/>
    <property type="match status" value="1"/>
</dbReference>
<comment type="caution">
    <text evidence="12">The sequence shown here is derived from an EMBL/GenBank/DDBJ whole genome shotgun (WGS) entry which is preliminary data.</text>
</comment>